<dbReference type="InterPro" id="IPR001433">
    <property type="entry name" value="OxRdtase_FAD/NAD-bd"/>
</dbReference>
<evidence type="ECO:0000313" key="1">
    <source>
        <dbReference type="EMBL" id="APG06628.1"/>
    </source>
</evidence>
<dbReference type="PROSITE" id="PS51384">
    <property type="entry name" value="FAD_FR"/>
    <property type="match status" value="1"/>
</dbReference>
<dbReference type="CDD" id="cd06184">
    <property type="entry name" value="flavohem_like_fad_nad_binding"/>
    <property type="match status" value="1"/>
</dbReference>
<dbReference type="Pfam" id="PF00175">
    <property type="entry name" value="NAD_binding_1"/>
    <property type="match status" value="1"/>
</dbReference>
<dbReference type="Gene3D" id="2.40.33.20">
    <property type="entry name" value="PK beta-barrel domain-like"/>
    <property type="match status" value="1"/>
</dbReference>
<accession>A0A0G9HAV7</accession>
<dbReference type="Gene3D" id="2.40.30.10">
    <property type="entry name" value="Translation factors"/>
    <property type="match status" value="1"/>
</dbReference>
<dbReference type="CDD" id="cd00207">
    <property type="entry name" value="fer2"/>
    <property type="match status" value="1"/>
</dbReference>
<dbReference type="Pfam" id="PF00970">
    <property type="entry name" value="FAD_binding_6"/>
    <property type="match status" value="1"/>
</dbReference>
<dbReference type="InterPro" id="IPR036010">
    <property type="entry name" value="2Fe-2S_ferredoxin-like_sf"/>
</dbReference>
<dbReference type="InterPro" id="IPR039261">
    <property type="entry name" value="FNR_nucleotide-bd"/>
</dbReference>
<dbReference type="EMBL" id="CP017480">
    <property type="protein sequence ID" value="APG06628.1"/>
    <property type="molecule type" value="Genomic_DNA"/>
</dbReference>
<dbReference type="PRINTS" id="PR00409">
    <property type="entry name" value="PHDIOXRDTASE"/>
</dbReference>
<dbReference type="STRING" id="1440763.BJI69_18385"/>
<dbReference type="PANTHER" id="PTHR30212">
    <property type="entry name" value="PROTEIN YIIM"/>
    <property type="match status" value="1"/>
</dbReference>
<dbReference type="PATRIC" id="fig|1440763.5.peg.1924"/>
<dbReference type="Gene3D" id="3.40.50.80">
    <property type="entry name" value="Nucleotide-binding domain of ferredoxin-NADP reductase (FNR) module"/>
    <property type="match status" value="1"/>
</dbReference>
<dbReference type="Pfam" id="PF00111">
    <property type="entry name" value="Fer2"/>
    <property type="match status" value="1"/>
</dbReference>
<dbReference type="GO" id="GO:0030170">
    <property type="term" value="F:pyridoxal phosphate binding"/>
    <property type="evidence" value="ECO:0007669"/>
    <property type="project" value="InterPro"/>
</dbReference>
<reference evidence="2" key="1">
    <citation type="submission" date="2016-09" db="EMBL/GenBank/DDBJ databases">
        <authorList>
            <person name="Lysoe E."/>
        </authorList>
    </citation>
    <scope>NUCLEOTIDE SEQUENCE [LARGE SCALE GENOMIC DNA]</scope>
    <source>
        <strain evidence="2">LJ96T</strain>
    </source>
</reference>
<name>A0A0G9HAV7_9GAMM</name>
<dbReference type="SUPFAM" id="SSF50800">
    <property type="entry name" value="PK beta-barrel domain-like"/>
    <property type="match status" value="1"/>
</dbReference>
<dbReference type="Proteomes" id="UP000182987">
    <property type="component" value="Chromosome"/>
</dbReference>
<dbReference type="InterPro" id="IPR001041">
    <property type="entry name" value="2Fe-2S_ferredoxin-type"/>
</dbReference>
<dbReference type="SUPFAM" id="SSF63380">
    <property type="entry name" value="Riboflavin synthase domain-like"/>
    <property type="match status" value="1"/>
</dbReference>
<dbReference type="GO" id="GO:0030151">
    <property type="term" value="F:molybdenum ion binding"/>
    <property type="evidence" value="ECO:0007669"/>
    <property type="project" value="InterPro"/>
</dbReference>
<keyword evidence="2" id="KW-1185">Reference proteome</keyword>
<dbReference type="Pfam" id="PF03473">
    <property type="entry name" value="MOSC"/>
    <property type="match status" value="1"/>
</dbReference>
<dbReference type="InterPro" id="IPR011037">
    <property type="entry name" value="Pyrv_Knase-like_insert_dom_sf"/>
</dbReference>
<dbReference type="InterPro" id="IPR012675">
    <property type="entry name" value="Beta-grasp_dom_sf"/>
</dbReference>
<dbReference type="InterPro" id="IPR005302">
    <property type="entry name" value="MoCF_Sase_C"/>
</dbReference>
<dbReference type="AlphaFoldDB" id="A0A0G9HAV7"/>
<evidence type="ECO:0000313" key="2">
    <source>
        <dbReference type="Proteomes" id="UP000182987"/>
    </source>
</evidence>
<dbReference type="SUPFAM" id="SSF54292">
    <property type="entry name" value="2Fe-2S ferredoxin-like"/>
    <property type="match status" value="1"/>
</dbReference>
<dbReference type="Gene3D" id="3.10.20.30">
    <property type="match status" value="1"/>
</dbReference>
<dbReference type="SUPFAM" id="SSF52343">
    <property type="entry name" value="Ferredoxin reductase-like, C-terminal NADP-linked domain"/>
    <property type="match status" value="1"/>
</dbReference>
<organism evidence="1 2">
    <name type="scientific">Luteibacter rhizovicinus DSM 16549</name>
    <dbReference type="NCBI Taxonomy" id="1440763"/>
    <lineage>
        <taxon>Bacteria</taxon>
        <taxon>Pseudomonadati</taxon>
        <taxon>Pseudomonadota</taxon>
        <taxon>Gammaproteobacteria</taxon>
        <taxon>Lysobacterales</taxon>
        <taxon>Rhodanobacteraceae</taxon>
        <taxon>Luteibacter</taxon>
    </lineage>
</organism>
<dbReference type="OrthoDB" id="9786134at2"/>
<proteinExistence type="predicted"/>
<protein>
    <submittedName>
        <fullName evidence="1">Sulfurase</fullName>
    </submittedName>
</protein>
<dbReference type="Pfam" id="PF03475">
    <property type="entry name" value="YiiM_3-alpha"/>
    <property type="match status" value="1"/>
</dbReference>
<gene>
    <name evidence="1" type="ORF">BJI69_18385</name>
</gene>
<dbReference type="InterPro" id="IPR005163">
    <property type="entry name" value="Tri_helical_YiiM-like"/>
</dbReference>
<dbReference type="RefSeq" id="WP_046967794.1">
    <property type="nucleotide sequence ID" value="NZ_CP017480.1"/>
</dbReference>
<dbReference type="GO" id="GO:0051536">
    <property type="term" value="F:iron-sulfur cluster binding"/>
    <property type="evidence" value="ECO:0007669"/>
    <property type="project" value="InterPro"/>
</dbReference>
<dbReference type="InterPro" id="IPR008333">
    <property type="entry name" value="Cbr1-like_FAD-bd_dom"/>
</dbReference>
<dbReference type="InterPro" id="IPR052353">
    <property type="entry name" value="Benzoxazolinone_Detox_Enz"/>
</dbReference>
<dbReference type="PROSITE" id="PS51340">
    <property type="entry name" value="MOSC"/>
    <property type="match status" value="1"/>
</dbReference>
<dbReference type="InterPro" id="IPR017938">
    <property type="entry name" value="Riboflavin_synthase-like_b-brl"/>
</dbReference>
<dbReference type="PANTHER" id="PTHR30212:SF2">
    <property type="entry name" value="PROTEIN YIIM"/>
    <property type="match status" value="1"/>
</dbReference>
<sequence length="584" mass="62557">MATLISVNVGLPKDVAWQGQVVYTSVWKAPVTGRVMARRLNIDGDGQGDLKGHGGEHRAVMVYQTESYRYWEAFLARPPLEPGSFGENLTVDGLPDSEVCIGDRFRIGDALLEVTQPRVTCYRVGLRMEEPRMPSLLVSHKRPGFYCRVIEEGLIGAGDVITRELSGSDVSVTEIDALLYLTDHPRDALQRAIDVPALSTGWRQSLEAMLSAGPEASGNAGLSTAPAAEPAWPGFREVRVCSTHEESASVRSFVVEAADGAALPPARGGQFIVVRLTPPPPHPPLIRSYSLSDASTHGRYRFSVKRAAGEGSAYLHTHVGQGDRLSISAPRGSFFLGPDTGPVVLWSAGIGITPVLAMLRELASTPSAPPRKIYWVHGARSGEENAFAAEVDGLLRQMSLAVRLIAFSQPLGADSLGRDYDVQGRITVATLGQLAIPADARVYLCGPTTFMEQARASLHSAGFADANILSERFGGEEALRPGIVGAVTRAPHPPTAAATEGALVTFVRSGLTVHWDTRYASLLELAEACDVPVRWSCRSGVCHNCETPMIDGAVSYVTDPLQPAANGRILICCTTPAHDVELDL</sequence>
<dbReference type="GO" id="GO:0016491">
    <property type="term" value="F:oxidoreductase activity"/>
    <property type="evidence" value="ECO:0007669"/>
    <property type="project" value="InterPro"/>
</dbReference>
<dbReference type="KEGG" id="lrz:BJI69_18385"/>
<dbReference type="InterPro" id="IPR017927">
    <property type="entry name" value="FAD-bd_FR_type"/>
</dbReference>